<dbReference type="PROSITE" id="PS50206">
    <property type="entry name" value="RHODANESE_3"/>
    <property type="match status" value="1"/>
</dbReference>
<comment type="caution">
    <text evidence="2">The sequence shown here is derived from an EMBL/GenBank/DDBJ whole genome shotgun (WGS) entry which is preliminary data.</text>
</comment>
<dbReference type="AlphaFoldDB" id="A0A4R5WNF7"/>
<evidence type="ECO:0000313" key="2">
    <source>
        <dbReference type="EMBL" id="TDK92921.1"/>
    </source>
</evidence>
<dbReference type="InterPro" id="IPR001763">
    <property type="entry name" value="Rhodanese-like_dom"/>
</dbReference>
<evidence type="ECO:0000313" key="3">
    <source>
        <dbReference type="Proteomes" id="UP000294929"/>
    </source>
</evidence>
<dbReference type="Pfam" id="PF00581">
    <property type="entry name" value="Rhodanese"/>
    <property type="match status" value="1"/>
</dbReference>
<organism evidence="2 3">
    <name type="scientific">Mycolicibacterium mucogenicum</name>
    <name type="common">Mycobacterium mucogenicum</name>
    <dbReference type="NCBI Taxonomy" id="56689"/>
    <lineage>
        <taxon>Bacteria</taxon>
        <taxon>Bacillati</taxon>
        <taxon>Actinomycetota</taxon>
        <taxon>Actinomycetes</taxon>
        <taxon>Mycobacteriales</taxon>
        <taxon>Mycobacteriaceae</taxon>
        <taxon>Mycolicibacterium</taxon>
    </lineage>
</organism>
<dbReference type="EMBL" id="SDLO01000002">
    <property type="protein sequence ID" value="TDK92921.1"/>
    <property type="molecule type" value="Genomic_DNA"/>
</dbReference>
<dbReference type="RefSeq" id="WP_133425503.1">
    <property type="nucleotide sequence ID" value="NZ_SDLO01000002.1"/>
</dbReference>
<reference evidence="2 3" key="1">
    <citation type="submission" date="2019-01" db="EMBL/GenBank/DDBJ databases">
        <title>High-quality-draft genome sequences of five non-tuberculosis mycobacteriaceae isolated from a nosocomial environment.</title>
        <authorList>
            <person name="Tiago I."/>
            <person name="Alarico S."/>
            <person name="Pereira S.G."/>
            <person name="Coelho C."/>
            <person name="Maranha A."/>
            <person name="Empadinhas N."/>
        </authorList>
    </citation>
    <scope>NUCLEOTIDE SEQUENCE [LARGE SCALE GENOMIC DNA]</scope>
    <source>
        <strain evidence="2 3">24AIII</strain>
    </source>
</reference>
<dbReference type="Proteomes" id="UP000294929">
    <property type="component" value="Unassembled WGS sequence"/>
</dbReference>
<dbReference type="SUPFAM" id="SSF52821">
    <property type="entry name" value="Rhodanese/Cell cycle control phosphatase"/>
    <property type="match status" value="1"/>
</dbReference>
<dbReference type="Gene3D" id="3.40.250.10">
    <property type="entry name" value="Rhodanese-like domain"/>
    <property type="match status" value="1"/>
</dbReference>
<gene>
    <name evidence="2" type="ORF">EUA03_02230</name>
</gene>
<name>A0A4R5WNF7_MYCMU</name>
<sequence>MTTASEATGNAVSRVDAMLNAARERLVRLSAAEIPAALARGAVLVDIRPAAQRAIEGEFPGALVVERNVLEWRCDPTSDARLPQATGVDVEWVVLCSQGYTSSLAAAALQDLGLYRATDVIGGYRALVDEGLLGGTAASVLLRAGAWV</sequence>
<evidence type="ECO:0000259" key="1">
    <source>
        <dbReference type="PROSITE" id="PS50206"/>
    </source>
</evidence>
<keyword evidence="2" id="KW-0808">Transferase</keyword>
<protein>
    <submittedName>
        <fullName evidence="2">Sulfurtransferase</fullName>
    </submittedName>
</protein>
<dbReference type="GO" id="GO:0016740">
    <property type="term" value="F:transferase activity"/>
    <property type="evidence" value="ECO:0007669"/>
    <property type="project" value="UniProtKB-KW"/>
</dbReference>
<dbReference type="SMART" id="SM00450">
    <property type="entry name" value="RHOD"/>
    <property type="match status" value="1"/>
</dbReference>
<accession>A0A4R5WNF7</accession>
<feature type="domain" description="Rhodanese" evidence="1">
    <location>
        <begin position="38"/>
        <end position="136"/>
    </location>
</feature>
<dbReference type="InterPro" id="IPR036873">
    <property type="entry name" value="Rhodanese-like_dom_sf"/>
</dbReference>
<proteinExistence type="predicted"/>